<geneLocation type="mitochondrion" evidence="5"/>
<dbReference type="InterPro" id="IPR002942">
    <property type="entry name" value="S4_RNA-bd"/>
</dbReference>
<proteinExistence type="inferred from homology"/>
<evidence type="ECO:0000256" key="2">
    <source>
        <dbReference type="ARBA" id="ARBA00023274"/>
    </source>
</evidence>
<dbReference type="GeneID" id="55748032"/>
<accession>A0A6M8U2H6</accession>
<dbReference type="Gene3D" id="3.10.290.10">
    <property type="entry name" value="RNA-binding S4 domain"/>
    <property type="match status" value="1"/>
</dbReference>
<sequence>MTFKDSFKRFNKILYNKPYQFYDDEKRYVSTNTYIGDKNKHNDVLAVNKNNRFKQLTNKARKDHYQTSTDSRHNCKDIYSTDQISSFFKHDKNKRLSLNNVQHTDSRNVKLIVTSKRNKKNSKLSNTLVNQSKTVPRTLENTVNDKRKQQNKYSLFGNLRSEKTGQSFSKYKIKLMENRKIRCVYGDLSKNALKKVFVLANGQNSYQGYVSSNFKSCILNILESRLEIILYRAAFFETIKSAIQMIRSGFITVNNKKIVTAGYLLVPGDIINVCLSNKPKNINHFNTSSNLTNTCADTSLNTNLDTNIGIVNKTFINSSICKEQQRNEINKQYFLYLNYFLYFKQNSLNSKVIISQARRSQYIFSKYIKQKQKNKTVKPNYLQISLRSLSIIFLFRPQTLYLTNFIHLPYLISK</sequence>
<evidence type="ECO:0000256" key="1">
    <source>
        <dbReference type="ARBA" id="ARBA00007465"/>
    </source>
</evidence>
<dbReference type="Pfam" id="PF01479">
    <property type="entry name" value="S4"/>
    <property type="match status" value="1"/>
</dbReference>
<dbReference type="GO" id="GO:0015935">
    <property type="term" value="C:small ribosomal subunit"/>
    <property type="evidence" value="ECO:0007669"/>
    <property type="project" value="TreeGrafter"/>
</dbReference>
<keyword evidence="2" id="KW-0687">Ribonucleoprotein</keyword>
<dbReference type="GO" id="GO:0042274">
    <property type="term" value="P:ribosomal small subunit biogenesis"/>
    <property type="evidence" value="ECO:0007669"/>
    <property type="project" value="TreeGrafter"/>
</dbReference>
<reference evidence="5" key="1">
    <citation type="journal article" date="2020" name="Mitochondrial DNA Part B Resour">
        <title>The complete mitochondrial genome of the rubber tree endophytic alga Heveochlorella hainangensis.</title>
        <authorList>
            <person name="Yu B."/>
            <person name="Ma S."/>
            <person name="Han B."/>
            <person name="Fu L."/>
            <person name="Tan D."/>
            <person name="Sun X."/>
            <person name="Zhang J."/>
        </authorList>
    </citation>
    <scope>NUCLEOTIDE SEQUENCE</scope>
</reference>
<dbReference type="SUPFAM" id="SSF55174">
    <property type="entry name" value="Alpha-L RNA-binding motif"/>
    <property type="match status" value="1"/>
</dbReference>
<evidence type="ECO:0000259" key="4">
    <source>
        <dbReference type="SMART" id="SM00363"/>
    </source>
</evidence>
<dbReference type="SMART" id="SM00363">
    <property type="entry name" value="S4"/>
    <property type="match status" value="1"/>
</dbReference>
<protein>
    <submittedName>
        <fullName evidence="5">30S ribosomal protein S4</fullName>
    </submittedName>
</protein>
<dbReference type="GO" id="GO:0003735">
    <property type="term" value="F:structural constituent of ribosome"/>
    <property type="evidence" value="ECO:0007669"/>
    <property type="project" value="TreeGrafter"/>
</dbReference>
<evidence type="ECO:0000313" key="5">
    <source>
        <dbReference type="EMBL" id="QKJ84928.1"/>
    </source>
</evidence>
<organism evidence="5">
    <name type="scientific">Jaagichlorella hainangensis</name>
    <dbReference type="NCBI Taxonomy" id="445995"/>
    <lineage>
        <taxon>Eukaryota</taxon>
        <taxon>Viridiplantae</taxon>
        <taxon>Chlorophyta</taxon>
        <taxon>core chlorophytes</taxon>
        <taxon>Trebouxiophyceae</taxon>
        <taxon>Watanabeales</taxon>
        <taxon>Watanabeaceae</taxon>
        <taxon>Jaagichlorella</taxon>
    </lineage>
</organism>
<dbReference type="AlphaFoldDB" id="A0A6M8U2H6"/>
<feature type="domain" description="RNA-binding S4" evidence="4">
    <location>
        <begin position="224"/>
        <end position="283"/>
    </location>
</feature>
<dbReference type="EMBL" id="MN966687">
    <property type="protein sequence ID" value="QKJ84928.1"/>
    <property type="molecule type" value="Genomic_DNA"/>
</dbReference>
<dbReference type="Gene3D" id="1.10.1050.10">
    <property type="entry name" value="Ribosomal Protein S4 Delta 41, Chain A, domain 1"/>
    <property type="match status" value="1"/>
</dbReference>
<keyword evidence="5" id="KW-0496">Mitochondrion</keyword>
<comment type="similarity">
    <text evidence="1">Belongs to the universal ribosomal protein uS4 family.</text>
</comment>
<keyword evidence="3" id="KW-0694">RNA-binding</keyword>
<dbReference type="RefSeq" id="YP_009861072.1">
    <property type="nucleotide sequence ID" value="NC_048968.1"/>
</dbReference>
<dbReference type="InterPro" id="IPR036986">
    <property type="entry name" value="S4_RNA-bd_sf"/>
</dbReference>
<dbReference type="InterPro" id="IPR022801">
    <property type="entry name" value="Ribosomal_uS4"/>
</dbReference>
<dbReference type="PANTHER" id="PTHR11831">
    <property type="entry name" value="30S 40S RIBOSOMAL PROTEIN"/>
    <property type="match status" value="1"/>
</dbReference>
<keyword evidence="5" id="KW-0689">Ribosomal protein</keyword>
<gene>
    <name evidence="5" type="primary">rps4</name>
</gene>
<dbReference type="GO" id="GO:0019843">
    <property type="term" value="F:rRNA binding"/>
    <property type="evidence" value="ECO:0007669"/>
    <property type="project" value="InterPro"/>
</dbReference>
<name>A0A6M8U2H6_9CHLO</name>
<dbReference type="PROSITE" id="PS50889">
    <property type="entry name" value="S4"/>
    <property type="match status" value="1"/>
</dbReference>
<evidence type="ECO:0000256" key="3">
    <source>
        <dbReference type="PROSITE-ProRule" id="PRU00182"/>
    </source>
</evidence>
<dbReference type="CDD" id="cd00165">
    <property type="entry name" value="S4"/>
    <property type="match status" value="1"/>
</dbReference>
<dbReference type="PANTHER" id="PTHR11831:SF5">
    <property type="entry name" value="40S RIBOSOMAL PROTEIN S9"/>
    <property type="match status" value="1"/>
</dbReference>